<accession>A2DY53</accession>
<feature type="compositionally biased region" description="Polar residues" evidence="1">
    <location>
        <begin position="1"/>
        <end position="19"/>
    </location>
</feature>
<dbReference type="SMR" id="A2DY53"/>
<dbReference type="GO" id="GO:0004721">
    <property type="term" value="F:phosphoprotein phosphatase activity"/>
    <property type="evidence" value="ECO:0000318"/>
    <property type="project" value="GO_Central"/>
</dbReference>
<organism evidence="3 4">
    <name type="scientific">Trichomonas vaginalis (strain ATCC PRA-98 / G3)</name>
    <dbReference type="NCBI Taxonomy" id="412133"/>
    <lineage>
        <taxon>Eukaryota</taxon>
        <taxon>Metamonada</taxon>
        <taxon>Parabasalia</taxon>
        <taxon>Trichomonadida</taxon>
        <taxon>Trichomonadidae</taxon>
        <taxon>Trichomonas</taxon>
    </lineage>
</organism>
<dbReference type="NCBIfam" id="TIGR02251">
    <property type="entry name" value="HIF-SF_euk"/>
    <property type="match status" value="1"/>
</dbReference>
<dbReference type="InterPro" id="IPR011948">
    <property type="entry name" value="Dullard_phosphatase"/>
</dbReference>
<sequence length="288" mass="32128">MQRVSSSSAVYKEATTGSKLSRGKSLDPESIQMLEQEAFLVIAANNKKAKSADNSSFDSGNNSSFSMKNYQSAEELKAKKQKSSSSSCCRAQPVVPRRETAQSAYSLEHNCKELLPPPKDPSKISLILDLDETLIHSSFVPIQNANFTFLLNAVPAPIPVSVLIRPHAEEFITSLGEKFELIVFTASNKDYADYCIEQIDPKHLVKYKLYRESCSDLNGATVKDLGLLNRNLKKLIIIDNSPMSYLLHPYNAIPITTWMDDPKDTELMQIATELLQHTDADDVYTFLV</sequence>
<evidence type="ECO:0000256" key="1">
    <source>
        <dbReference type="SAM" id="MobiDB-lite"/>
    </source>
</evidence>
<keyword evidence="4" id="KW-1185">Reference proteome</keyword>
<protein>
    <recommendedName>
        <fullName evidence="2">FCP1 homology domain-containing protein</fullName>
    </recommendedName>
</protein>
<dbReference type="PROSITE" id="PS50969">
    <property type="entry name" value="FCP1"/>
    <property type="match status" value="1"/>
</dbReference>
<dbReference type="VEuPathDB" id="TrichDB:TVAGG3_0644560"/>
<dbReference type="InterPro" id="IPR050365">
    <property type="entry name" value="TIM50"/>
</dbReference>
<feature type="domain" description="FCP1 homology" evidence="2">
    <location>
        <begin position="119"/>
        <end position="278"/>
    </location>
</feature>
<dbReference type="SUPFAM" id="SSF56784">
    <property type="entry name" value="HAD-like"/>
    <property type="match status" value="1"/>
</dbReference>
<dbReference type="Pfam" id="PF03031">
    <property type="entry name" value="NIF"/>
    <property type="match status" value="1"/>
</dbReference>
<dbReference type="InterPro" id="IPR036412">
    <property type="entry name" value="HAD-like_sf"/>
</dbReference>
<dbReference type="STRING" id="5722.A2DY53"/>
<dbReference type="EMBL" id="DS113267">
    <property type="protein sequence ID" value="EAY14662.1"/>
    <property type="molecule type" value="Genomic_DNA"/>
</dbReference>
<dbReference type="OrthoDB" id="277011at2759"/>
<evidence type="ECO:0000259" key="2">
    <source>
        <dbReference type="PROSITE" id="PS50969"/>
    </source>
</evidence>
<dbReference type="InterPro" id="IPR023214">
    <property type="entry name" value="HAD_sf"/>
</dbReference>
<dbReference type="OMA" id="HNCKELL"/>
<dbReference type="VEuPathDB" id="TrichDB:TVAG_460790"/>
<name>A2DY53_TRIV3</name>
<dbReference type="SMART" id="SM00577">
    <property type="entry name" value="CPDc"/>
    <property type="match status" value="1"/>
</dbReference>
<evidence type="ECO:0000313" key="3">
    <source>
        <dbReference type="EMBL" id="EAY14662.1"/>
    </source>
</evidence>
<dbReference type="Proteomes" id="UP000001542">
    <property type="component" value="Unassembled WGS sequence"/>
</dbReference>
<reference evidence="3" key="2">
    <citation type="journal article" date="2007" name="Science">
        <title>Draft genome sequence of the sexually transmitted pathogen Trichomonas vaginalis.</title>
        <authorList>
            <person name="Carlton J.M."/>
            <person name="Hirt R.P."/>
            <person name="Silva J.C."/>
            <person name="Delcher A.L."/>
            <person name="Schatz M."/>
            <person name="Zhao Q."/>
            <person name="Wortman J.R."/>
            <person name="Bidwell S.L."/>
            <person name="Alsmark U.C.M."/>
            <person name="Besteiro S."/>
            <person name="Sicheritz-Ponten T."/>
            <person name="Noel C.J."/>
            <person name="Dacks J.B."/>
            <person name="Foster P.G."/>
            <person name="Simillion C."/>
            <person name="Van de Peer Y."/>
            <person name="Miranda-Saavedra D."/>
            <person name="Barton G.J."/>
            <person name="Westrop G.D."/>
            <person name="Mueller S."/>
            <person name="Dessi D."/>
            <person name="Fiori P.L."/>
            <person name="Ren Q."/>
            <person name="Paulsen I."/>
            <person name="Zhang H."/>
            <person name="Bastida-Corcuera F.D."/>
            <person name="Simoes-Barbosa A."/>
            <person name="Brown M.T."/>
            <person name="Hayes R.D."/>
            <person name="Mukherjee M."/>
            <person name="Okumura C.Y."/>
            <person name="Schneider R."/>
            <person name="Smith A.J."/>
            <person name="Vanacova S."/>
            <person name="Villalvazo M."/>
            <person name="Haas B.J."/>
            <person name="Pertea M."/>
            <person name="Feldblyum T.V."/>
            <person name="Utterback T.R."/>
            <person name="Shu C.L."/>
            <person name="Osoegawa K."/>
            <person name="de Jong P.J."/>
            <person name="Hrdy I."/>
            <person name="Horvathova L."/>
            <person name="Zubacova Z."/>
            <person name="Dolezal P."/>
            <person name="Malik S.B."/>
            <person name="Logsdon J.M. Jr."/>
            <person name="Henze K."/>
            <person name="Gupta A."/>
            <person name="Wang C.C."/>
            <person name="Dunne R.L."/>
            <person name="Upcroft J.A."/>
            <person name="Upcroft P."/>
            <person name="White O."/>
            <person name="Salzberg S.L."/>
            <person name="Tang P."/>
            <person name="Chiu C.-H."/>
            <person name="Lee Y.-S."/>
            <person name="Embley T.M."/>
            <person name="Coombs G.H."/>
            <person name="Mottram J.C."/>
            <person name="Tachezy J."/>
            <person name="Fraser-Liggett C.M."/>
            <person name="Johnson P.J."/>
        </authorList>
    </citation>
    <scope>NUCLEOTIDE SEQUENCE [LARGE SCALE GENOMIC DNA]</scope>
    <source>
        <strain evidence="3">G3</strain>
    </source>
</reference>
<dbReference type="PANTHER" id="PTHR12210">
    <property type="entry name" value="DULLARD PROTEIN PHOSPHATASE"/>
    <property type="match status" value="1"/>
</dbReference>
<evidence type="ECO:0000313" key="4">
    <source>
        <dbReference type="Proteomes" id="UP000001542"/>
    </source>
</evidence>
<dbReference type="FunFam" id="3.40.50.1000:FF:000093">
    <property type="entry name" value="NLI interacting factor-like phosphatase family protein"/>
    <property type="match status" value="1"/>
</dbReference>
<dbReference type="InterPro" id="IPR004274">
    <property type="entry name" value="FCP1_dom"/>
</dbReference>
<proteinExistence type="predicted"/>
<dbReference type="Gene3D" id="3.40.50.1000">
    <property type="entry name" value="HAD superfamily/HAD-like"/>
    <property type="match status" value="1"/>
</dbReference>
<dbReference type="KEGG" id="tva:4772655"/>
<feature type="region of interest" description="Disordered" evidence="1">
    <location>
        <begin position="1"/>
        <end position="26"/>
    </location>
</feature>
<dbReference type="AlphaFoldDB" id="A2DY53"/>
<dbReference type="eggNOG" id="KOG1605">
    <property type="taxonomic scope" value="Eukaryota"/>
</dbReference>
<dbReference type="CDD" id="cd07521">
    <property type="entry name" value="HAD_FCP1-like"/>
    <property type="match status" value="1"/>
</dbReference>
<reference evidence="3" key="1">
    <citation type="submission" date="2006-10" db="EMBL/GenBank/DDBJ databases">
        <authorList>
            <person name="Amadeo P."/>
            <person name="Zhao Q."/>
            <person name="Wortman J."/>
            <person name="Fraser-Liggett C."/>
            <person name="Carlton J."/>
        </authorList>
    </citation>
    <scope>NUCLEOTIDE SEQUENCE</scope>
    <source>
        <strain evidence="3">G3</strain>
    </source>
</reference>
<dbReference type="RefSeq" id="XP_001326885.1">
    <property type="nucleotide sequence ID" value="XM_001326850.1"/>
</dbReference>
<dbReference type="InParanoid" id="A2DY53"/>
<gene>
    <name evidence="3" type="ORF">TVAG_460790</name>
</gene>